<sequence>MIIGLWGRSGAGSVLVWPVPDIVRAQLSIGGLLVGLLDIYSWLIIARVIISWVGLSPANPVVRFLQAATDPILTPIQNVIPPLGGVIDISPIIAFIFVQMLRTVIIRVFFG</sequence>
<organism evidence="3 4">
    <name type="scientific">Abyssobacteria bacterium (strain SURF_5)</name>
    <dbReference type="NCBI Taxonomy" id="2093360"/>
    <lineage>
        <taxon>Bacteria</taxon>
        <taxon>Pseudomonadati</taxon>
        <taxon>Candidatus Hydrogenedentota</taxon>
        <taxon>Candidatus Abyssobacteria</taxon>
    </lineage>
</organism>
<feature type="transmembrane region" description="Helical" evidence="2">
    <location>
        <begin position="32"/>
        <end position="55"/>
    </location>
</feature>
<protein>
    <submittedName>
        <fullName evidence="3">YggT family protein</fullName>
    </submittedName>
</protein>
<comment type="similarity">
    <text evidence="1">Belongs to the YggT family.</text>
</comment>
<dbReference type="EMBL" id="QZKU01000128">
    <property type="protein sequence ID" value="RJP16189.1"/>
    <property type="molecule type" value="Genomic_DNA"/>
</dbReference>
<keyword evidence="2" id="KW-0812">Transmembrane</keyword>
<evidence type="ECO:0000313" key="4">
    <source>
        <dbReference type="Proteomes" id="UP000265882"/>
    </source>
</evidence>
<dbReference type="GO" id="GO:0016020">
    <property type="term" value="C:membrane"/>
    <property type="evidence" value="ECO:0007669"/>
    <property type="project" value="InterPro"/>
</dbReference>
<evidence type="ECO:0000256" key="2">
    <source>
        <dbReference type="SAM" id="Phobius"/>
    </source>
</evidence>
<feature type="transmembrane region" description="Helical" evidence="2">
    <location>
        <begin position="89"/>
        <end position="110"/>
    </location>
</feature>
<name>A0A3A4N902_ABYX5</name>
<proteinExistence type="inferred from homology"/>
<comment type="caution">
    <text evidence="3">The sequence shown here is derived from an EMBL/GenBank/DDBJ whole genome shotgun (WGS) entry which is preliminary data.</text>
</comment>
<gene>
    <name evidence="3" type="ORF">C4520_19475</name>
</gene>
<dbReference type="PANTHER" id="PTHR33219">
    <property type="entry name" value="YLMG HOMOLOG PROTEIN 2, CHLOROPLASTIC"/>
    <property type="match status" value="1"/>
</dbReference>
<evidence type="ECO:0000256" key="1">
    <source>
        <dbReference type="ARBA" id="ARBA00010894"/>
    </source>
</evidence>
<dbReference type="Proteomes" id="UP000265882">
    <property type="component" value="Unassembled WGS sequence"/>
</dbReference>
<evidence type="ECO:0000313" key="3">
    <source>
        <dbReference type="EMBL" id="RJP16189.1"/>
    </source>
</evidence>
<reference evidence="3 4" key="1">
    <citation type="journal article" date="2017" name="ISME J.">
        <title>Energy and carbon metabolisms in a deep terrestrial subsurface fluid microbial community.</title>
        <authorList>
            <person name="Momper L."/>
            <person name="Jungbluth S.P."/>
            <person name="Lee M.D."/>
            <person name="Amend J.P."/>
        </authorList>
    </citation>
    <scope>NUCLEOTIDE SEQUENCE [LARGE SCALE GENOMIC DNA]</scope>
    <source>
        <strain evidence="3">SURF_5</strain>
    </source>
</reference>
<dbReference type="InterPro" id="IPR003425">
    <property type="entry name" value="CCB3/YggT"/>
</dbReference>
<keyword evidence="2" id="KW-0472">Membrane</keyword>
<dbReference type="Pfam" id="PF02325">
    <property type="entry name" value="CCB3_YggT"/>
    <property type="match status" value="1"/>
</dbReference>
<dbReference type="AlphaFoldDB" id="A0A3A4N902"/>
<accession>A0A3A4N902</accession>
<keyword evidence="2" id="KW-1133">Transmembrane helix</keyword>
<dbReference type="PANTHER" id="PTHR33219:SF14">
    <property type="entry name" value="PROTEIN COFACTOR ASSEMBLY OF COMPLEX C SUBUNIT B CCB3, CHLOROPLASTIC-RELATED"/>
    <property type="match status" value="1"/>
</dbReference>